<reference evidence="2" key="1">
    <citation type="journal article" date="2015" name="BMC Genomics">
        <title>Draft genome of a commonly misdiagnosed multidrug resistant pathogen Candida auris.</title>
        <authorList>
            <person name="Chatterjee S."/>
            <person name="Alampalli S.V."/>
            <person name="Nageshan R.K."/>
            <person name="Chettiar S.T."/>
            <person name="Joshi S."/>
            <person name="Tatu U.S."/>
        </authorList>
    </citation>
    <scope>NUCLEOTIDE SEQUENCE [LARGE SCALE GENOMIC DNA]</scope>
    <source>
        <strain evidence="2">6684</strain>
    </source>
</reference>
<comment type="caution">
    <text evidence="1">The sequence shown here is derived from an EMBL/GenBank/DDBJ whole genome shotgun (WGS) entry which is preliminary data.</text>
</comment>
<name>A0A0L0NRM6_CANAR</name>
<proteinExistence type="predicted"/>
<sequence length="36" mass="3815">MPGSALEGSLQVPEAATQEWAITKWKKEGSLKTGAN</sequence>
<dbReference type="EMBL" id="LGST01000051">
    <property type="protein sequence ID" value="KND96664.1"/>
    <property type="molecule type" value="Genomic_DNA"/>
</dbReference>
<gene>
    <name evidence="1" type="ORF">QG37_06963</name>
</gene>
<evidence type="ECO:0000313" key="1">
    <source>
        <dbReference type="EMBL" id="KND96664.1"/>
    </source>
</evidence>
<dbReference type="AlphaFoldDB" id="A0A0L0NRM6"/>
<organism evidence="1 2">
    <name type="scientific">Candidozyma auris</name>
    <name type="common">Yeast</name>
    <name type="synonym">Candida auris</name>
    <dbReference type="NCBI Taxonomy" id="498019"/>
    <lineage>
        <taxon>Eukaryota</taxon>
        <taxon>Fungi</taxon>
        <taxon>Dikarya</taxon>
        <taxon>Ascomycota</taxon>
        <taxon>Saccharomycotina</taxon>
        <taxon>Pichiomycetes</taxon>
        <taxon>Metschnikowiaceae</taxon>
        <taxon>Candidozyma</taxon>
    </lineage>
</organism>
<evidence type="ECO:0000313" key="2">
    <source>
        <dbReference type="Proteomes" id="UP000037122"/>
    </source>
</evidence>
<dbReference type="Proteomes" id="UP000037122">
    <property type="component" value="Unassembled WGS sequence"/>
</dbReference>
<protein>
    <submittedName>
        <fullName evidence="1">Uncharacterized protein</fullName>
    </submittedName>
</protein>
<accession>A0A0L0NRM6</accession>